<proteinExistence type="predicted"/>
<dbReference type="Gene3D" id="3.10.20.90">
    <property type="entry name" value="Phosphatidylinositol 3-kinase Catalytic Subunit, Chain A, domain 1"/>
    <property type="match status" value="1"/>
</dbReference>
<accession>A0A0L0DS87</accession>
<keyword evidence="8" id="KW-1185">Reference proteome</keyword>
<evidence type="ECO:0000313" key="7">
    <source>
        <dbReference type="EMBL" id="KNC54318.1"/>
    </source>
</evidence>
<evidence type="ECO:0000259" key="6">
    <source>
        <dbReference type="Pfam" id="PF13881"/>
    </source>
</evidence>
<evidence type="ECO:0000256" key="2">
    <source>
        <dbReference type="ARBA" id="ARBA00022679"/>
    </source>
</evidence>
<gene>
    <name evidence="7" type="ORF">AMSG_10303</name>
</gene>
<feature type="region of interest" description="Disordered" evidence="4">
    <location>
        <begin position="64"/>
        <end position="100"/>
    </location>
</feature>
<dbReference type="OrthoDB" id="438641at2759"/>
<evidence type="ECO:0000313" key="8">
    <source>
        <dbReference type="Proteomes" id="UP000054408"/>
    </source>
</evidence>
<dbReference type="InterPro" id="IPR039540">
    <property type="entry name" value="UBL3-like_ubiquitin_dom"/>
</dbReference>
<dbReference type="GO" id="GO:0045814">
    <property type="term" value="P:negative regulation of gene expression, epigenetic"/>
    <property type="evidence" value="ECO:0007669"/>
    <property type="project" value="TreeGrafter"/>
</dbReference>
<dbReference type="InterPro" id="IPR001214">
    <property type="entry name" value="SET_dom"/>
</dbReference>
<dbReference type="CDD" id="cd20071">
    <property type="entry name" value="SET_SMYD"/>
    <property type="match status" value="1"/>
</dbReference>
<protein>
    <recommendedName>
        <fullName evidence="9">SET domain-containing protein</fullName>
    </recommendedName>
</protein>
<dbReference type="SUPFAM" id="SSF82199">
    <property type="entry name" value="SET domain"/>
    <property type="match status" value="1"/>
</dbReference>
<evidence type="ECO:0000259" key="5">
    <source>
        <dbReference type="Pfam" id="PF00856"/>
    </source>
</evidence>
<dbReference type="Proteomes" id="UP000054408">
    <property type="component" value="Unassembled WGS sequence"/>
</dbReference>
<organism evidence="7 8">
    <name type="scientific">Thecamonas trahens ATCC 50062</name>
    <dbReference type="NCBI Taxonomy" id="461836"/>
    <lineage>
        <taxon>Eukaryota</taxon>
        <taxon>Apusozoa</taxon>
        <taxon>Apusomonadida</taxon>
        <taxon>Apusomonadidae</taxon>
        <taxon>Thecamonas</taxon>
    </lineage>
</organism>
<dbReference type="GeneID" id="25568560"/>
<keyword evidence="3" id="KW-0949">S-adenosyl-L-methionine</keyword>
<keyword evidence="2" id="KW-0808">Transferase</keyword>
<dbReference type="eggNOG" id="KOG2084">
    <property type="taxonomic scope" value="Eukaryota"/>
</dbReference>
<feature type="domain" description="SET" evidence="5">
    <location>
        <begin position="476"/>
        <end position="519"/>
    </location>
</feature>
<dbReference type="InterPro" id="IPR046341">
    <property type="entry name" value="SET_dom_sf"/>
</dbReference>
<dbReference type="GO" id="GO:0042799">
    <property type="term" value="F:histone H4K20 methyltransferase activity"/>
    <property type="evidence" value="ECO:0007669"/>
    <property type="project" value="TreeGrafter"/>
</dbReference>
<feature type="domain" description="UBL3-like ubiquitin" evidence="6">
    <location>
        <begin position="4"/>
        <end position="73"/>
    </location>
</feature>
<dbReference type="EMBL" id="GL349488">
    <property type="protein sequence ID" value="KNC54318.1"/>
    <property type="molecule type" value="Genomic_DNA"/>
</dbReference>
<dbReference type="RefSeq" id="XP_013753778.1">
    <property type="nucleotide sequence ID" value="XM_013898324.1"/>
</dbReference>
<dbReference type="GO" id="GO:0032259">
    <property type="term" value="P:methylation"/>
    <property type="evidence" value="ECO:0007669"/>
    <property type="project" value="UniProtKB-KW"/>
</dbReference>
<dbReference type="Gene3D" id="2.170.270.10">
    <property type="entry name" value="SET domain"/>
    <property type="match status" value="1"/>
</dbReference>
<dbReference type="PANTHER" id="PTHR46402:SF2">
    <property type="entry name" value="HISTONE-LYSINE N-TRIMETHYLTRANSFERASE SMYD5"/>
    <property type="match status" value="1"/>
</dbReference>
<sequence length="556" mass="57139">MAVHLLANWPENFPDGDKVTTPEVIKFLFKGKFLEASQSLASLGVTSAKPATFHVMIRANAAKAKSKSSSPKTASSSHANRASGDANGSGNGSSGVWQPGEELSLWSTDARASARSASLPVDAPLVFEASDEAGTTARVTRAISAGDVLLAEPPAAAMHSPANAMAGVLACSRCLAFLLPPRHHIAALTAALDDHAAPPPLPHAALPCPLGCAAVFCSSECLAIAMAGGRHVLVCDGAGAEDGDGQAEAAAAGIGEVIGQLEAFDEAFVFSAGLLAGLAAERAGGEHALADKLAMFTQPAWSKLKIAPEDVPEAEFRHDMAVLVGSAAEQLAQAFAARAASTQAIDDEALRAQLLAAIDELVTPAAFDALLGMVQANQMGVRRPSVVASALESGALEWAEVCGDLTALRDAVIATQASCGEDSDGDGDDEHEHEPIEVIAAQYPAEFAPEAPAVDQVVATDMFVALDGSAVFPLLAGINHACRPNAKVTYEAGDDGAAVRGVLVALCDLAPGDEVFISYLPDVEFTDATELSLEERTEIFADYGFVCGCSLCMAGE</sequence>
<keyword evidence="1" id="KW-0489">Methyltransferase</keyword>
<dbReference type="Pfam" id="PF00856">
    <property type="entry name" value="SET"/>
    <property type="match status" value="1"/>
</dbReference>
<reference evidence="7 8" key="1">
    <citation type="submission" date="2010-05" db="EMBL/GenBank/DDBJ databases">
        <title>The Genome Sequence of Thecamonas trahens ATCC 50062.</title>
        <authorList>
            <consortium name="The Broad Institute Genome Sequencing Platform"/>
            <person name="Russ C."/>
            <person name="Cuomo C."/>
            <person name="Shea T."/>
            <person name="Young S.K."/>
            <person name="Zeng Q."/>
            <person name="Koehrsen M."/>
            <person name="Haas B."/>
            <person name="Borodovsky M."/>
            <person name="Guigo R."/>
            <person name="Alvarado L."/>
            <person name="Berlin A."/>
            <person name="Bochicchio J."/>
            <person name="Borenstein D."/>
            <person name="Chapman S."/>
            <person name="Chen Z."/>
            <person name="Freedman E."/>
            <person name="Gellesch M."/>
            <person name="Goldberg J."/>
            <person name="Griggs A."/>
            <person name="Gujja S."/>
            <person name="Heilman E."/>
            <person name="Heiman D."/>
            <person name="Hepburn T."/>
            <person name="Howarth C."/>
            <person name="Jen D."/>
            <person name="Larson L."/>
            <person name="Mehta T."/>
            <person name="Park D."/>
            <person name="Pearson M."/>
            <person name="Roberts A."/>
            <person name="Saif S."/>
            <person name="Shenoy N."/>
            <person name="Sisk P."/>
            <person name="Stolte C."/>
            <person name="Sykes S."/>
            <person name="Thomson T."/>
            <person name="Walk T."/>
            <person name="White J."/>
            <person name="Yandava C."/>
            <person name="Burger G."/>
            <person name="Gray M.W."/>
            <person name="Holland P.W.H."/>
            <person name="King N."/>
            <person name="Lang F.B.F."/>
            <person name="Roger A.J."/>
            <person name="Ruiz-Trillo I."/>
            <person name="Lander E."/>
            <person name="Nusbaum C."/>
        </authorList>
    </citation>
    <scope>NUCLEOTIDE SEQUENCE [LARGE SCALE GENOMIC DNA]</scope>
    <source>
        <strain evidence="7 8">ATCC 50062</strain>
    </source>
</reference>
<evidence type="ECO:0008006" key="9">
    <source>
        <dbReference type="Google" id="ProtNLM"/>
    </source>
</evidence>
<name>A0A0L0DS87_THETB</name>
<evidence type="ECO:0000256" key="4">
    <source>
        <dbReference type="SAM" id="MobiDB-lite"/>
    </source>
</evidence>
<dbReference type="Pfam" id="PF13881">
    <property type="entry name" value="Rad60-SLD_2"/>
    <property type="match status" value="1"/>
</dbReference>
<dbReference type="AlphaFoldDB" id="A0A0L0DS87"/>
<evidence type="ECO:0000256" key="3">
    <source>
        <dbReference type="ARBA" id="ARBA00022691"/>
    </source>
</evidence>
<evidence type="ECO:0000256" key="1">
    <source>
        <dbReference type="ARBA" id="ARBA00022603"/>
    </source>
</evidence>
<dbReference type="PANTHER" id="PTHR46402">
    <property type="entry name" value="SET AND MYND DOMAIN-CONTAINING PROTEIN 5"/>
    <property type="match status" value="1"/>
</dbReference>
<feature type="compositionally biased region" description="Low complexity" evidence="4">
    <location>
        <begin position="64"/>
        <end position="86"/>
    </location>
</feature>
<dbReference type="STRING" id="461836.A0A0L0DS87"/>